<dbReference type="RefSeq" id="XP_037886869.1">
    <property type="nucleotide sequence ID" value="XM_038030941.1"/>
</dbReference>
<organism evidence="2 4">
    <name type="scientific">Glossina fuscipes</name>
    <dbReference type="NCBI Taxonomy" id="7396"/>
    <lineage>
        <taxon>Eukaryota</taxon>
        <taxon>Metazoa</taxon>
        <taxon>Ecdysozoa</taxon>
        <taxon>Arthropoda</taxon>
        <taxon>Hexapoda</taxon>
        <taxon>Insecta</taxon>
        <taxon>Pterygota</taxon>
        <taxon>Neoptera</taxon>
        <taxon>Endopterygota</taxon>
        <taxon>Diptera</taxon>
        <taxon>Brachycera</taxon>
        <taxon>Muscomorpha</taxon>
        <taxon>Hippoboscoidea</taxon>
        <taxon>Glossinidae</taxon>
        <taxon>Glossina</taxon>
    </lineage>
</organism>
<dbReference type="RefSeq" id="XP_037886868.1">
    <property type="nucleotide sequence ID" value="XM_038030940.1"/>
</dbReference>
<protein>
    <submittedName>
        <fullName evidence="3 4">Uncharacterized protein LOC119635909</fullName>
    </submittedName>
</protein>
<evidence type="ECO:0000313" key="2">
    <source>
        <dbReference type="Proteomes" id="UP000092443"/>
    </source>
</evidence>
<accession>A0A9C5YZ63</accession>
<keyword evidence="2" id="KW-1185">Reference proteome</keyword>
<feature type="region of interest" description="Disordered" evidence="1">
    <location>
        <begin position="115"/>
        <end position="174"/>
    </location>
</feature>
<dbReference type="GeneID" id="119635909"/>
<gene>
    <name evidence="3 4" type="primary">LOC119635909</name>
</gene>
<dbReference type="AlphaFoldDB" id="A0A9C5YZ63"/>
<dbReference type="Proteomes" id="UP000092443">
    <property type="component" value="Unplaced"/>
</dbReference>
<proteinExistence type="predicted"/>
<reference evidence="3 4" key="1">
    <citation type="submission" date="2025-04" db="UniProtKB">
        <authorList>
            <consortium name="RefSeq"/>
        </authorList>
    </citation>
    <scope>IDENTIFICATION</scope>
    <source>
        <tissue evidence="3 4">Whole body pupa</tissue>
    </source>
</reference>
<evidence type="ECO:0000256" key="1">
    <source>
        <dbReference type="SAM" id="MobiDB-lite"/>
    </source>
</evidence>
<evidence type="ECO:0000313" key="3">
    <source>
        <dbReference type="RefSeq" id="XP_037886868.1"/>
    </source>
</evidence>
<feature type="compositionally biased region" description="Basic residues" evidence="1">
    <location>
        <begin position="138"/>
        <end position="152"/>
    </location>
</feature>
<evidence type="ECO:0000313" key="4">
    <source>
        <dbReference type="RefSeq" id="XP_037886869.1"/>
    </source>
</evidence>
<sequence>MADKQWICHTCWKELHGFHKFYTRLGTETASVSLLNVNSENIKLEISCNGSPILAPPPAEQTEQMVSETKEIDKEALFEDSLETEILINPSIPTCELIIEENKLSIDETLSDTEPIVQKKRRDRPRKQQDAESCLPNTRKKVKILKRQGVKGKQKDNIPSRITSGKTIAGSDKALEIKPETDSLML</sequence>
<name>A0A9C5YZ63_9MUSC</name>
<dbReference type="KEGG" id="gfs:119635909"/>